<evidence type="ECO:0000313" key="3">
    <source>
        <dbReference type="Proteomes" id="UP000032702"/>
    </source>
</evidence>
<dbReference type="Proteomes" id="UP000032702">
    <property type="component" value="Unassembled WGS sequence"/>
</dbReference>
<evidence type="ECO:0000256" key="1">
    <source>
        <dbReference type="SAM" id="MobiDB-lite"/>
    </source>
</evidence>
<evidence type="ECO:0000313" key="2">
    <source>
        <dbReference type="EMBL" id="EAU66942.1"/>
    </source>
</evidence>
<feature type="region of interest" description="Disordered" evidence="1">
    <location>
        <begin position="70"/>
        <end position="109"/>
    </location>
</feature>
<protein>
    <submittedName>
        <fullName evidence="2">Uncharacterized protein</fullName>
    </submittedName>
</protein>
<gene>
    <name evidence="2" type="ORF">STIAU_0058</name>
</gene>
<feature type="compositionally biased region" description="Low complexity" evidence="1">
    <location>
        <begin position="22"/>
        <end position="32"/>
    </location>
</feature>
<feature type="region of interest" description="Disordered" evidence="1">
    <location>
        <begin position="1"/>
        <end position="51"/>
    </location>
</feature>
<sequence>MTASAGAGDLGCGREGAGACGAEGAAAATSGAASGGTSGGPDRANSTVATAARMSTATASVIRKGFIEIPGLQQSGRNAMPPTRESERGSSEEPAGARRAPGPLQTNELRDVRHVAVEDDAVDVAHIIVLEPRRADEEALGHQDVGDQVLAHRADVVHLAEVLDPLDAHDGIAATIRAHQLITDLQGLRLHHAAIAIDDRVLVRHVQRATARGGDGEQLVRGVARLHGVAVGLVLRQPDVVQGGLRRQGHQVLAARVQRVEDGHLAALEQDRLVTRVAARLAVAVHIEGRGRGAAVQDLAAGGARNELEVVRIGQVGRGPEGGVQRTSARAVGGTRPLLEAVRIRVLAGGAAQEGGVDVGVVDLEAIGRPRERVLAAGVGRRVGLDVLNEVSPAVRGRDPRVEPSARAANTLRERALAGPLDACKRLGRVQVVRAAALEKDWLRLCLRGNQRYAGDDSHGTQNLNLVHADSLDVGYSMLQTNHCASMPREAALESPY</sequence>
<accession>Q093N8</accession>
<organism evidence="2 3">
    <name type="scientific">Stigmatella aurantiaca (strain DW4/3-1)</name>
    <dbReference type="NCBI Taxonomy" id="378806"/>
    <lineage>
        <taxon>Bacteria</taxon>
        <taxon>Pseudomonadati</taxon>
        <taxon>Myxococcota</taxon>
        <taxon>Myxococcia</taxon>
        <taxon>Myxococcales</taxon>
        <taxon>Cystobacterineae</taxon>
        <taxon>Archangiaceae</taxon>
        <taxon>Stigmatella</taxon>
    </lineage>
</organism>
<name>Q093N8_STIAD</name>
<reference evidence="2 3" key="1">
    <citation type="submission" date="2006-04" db="EMBL/GenBank/DDBJ databases">
        <authorList>
            <person name="Nierman W.C."/>
        </authorList>
    </citation>
    <scope>NUCLEOTIDE SEQUENCE [LARGE SCALE GENOMIC DNA]</scope>
    <source>
        <strain evidence="2 3">DW4/3-1</strain>
    </source>
</reference>
<dbReference type="EMBL" id="AAMD01000044">
    <property type="protein sequence ID" value="EAU66942.1"/>
    <property type="molecule type" value="Genomic_DNA"/>
</dbReference>
<feature type="compositionally biased region" description="Gly residues" evidence="1">
    <location>
        <begin position="8"/>
        <end position="21"/>
    </location>
</feature>
<comment type="caution">
    <text evidence="2">The sequence shown here is derived from an EMBL/GenBank/DDBJ whole genome shotgun (WGS) entry which is preliminary data.</text>
</comment>
<proteinExistence type="predicted"/>
<dbReference type="AlphaFoldDB" id="Q093N8"/>